<organism evidence="2 3">
    <name type="scientific">Aurantiacibacter atlanticus</name>
    <dbReference type="NCBI Taxonomy" id="1648404"/>
    <lineage>
        <taxon>Bacteria</taxon>
        <taxon>Pseudomonadati</taxon>
        <taxon>Pseudomonadota</taxon>
        <taxon>Alphaproteobacteria</taxon>
        <taxon>Sphingomonadales</taxon>
        <taxon>Erythrobacteraceae</taxon>
        <taxon>Aurantiacibacter</taxon>
    </lineage>
</organism>
<sequence length="351" mass="38655">MAKKPHAERRNAPLLCLAASGGGHVRQLLDLEGFWSAYPHFFVTENTALGKSIAQQHDTEFVPHFALGQSRLGAGMRMLRGAVSSFWQSFWIIRRRRPEIVLTTGAGSQVFIVLWARLLSAKIILLDSFARFDRPSAFARMAGPLAHVRIAQSRKSQENWPGSLLSDPLRPIEVTETTKQDLVFATVGATLPFQRLCDLVLAAKRDGLISEDVILQVGDIETLPDAPAGVRLVRALDFAELQELLQQASIVICHGGTGSILTALRANCATIVIPRRFSLGEHYDDHQSEISEVFEQRDLVLSAHDGESLTAALQLARTMKIKPVTTDYSELIAGLHHYVQTGDPALQLSPQ</sequence>
<dbReference type="EMBL" id="CP011310">
    <property type="protein sequence ID" value="AKQ41000.1"/>
    <property type="molecule type" value="Genomic_DNA"/>
</dbReference>
<dbReference type="OrthoDB" id="7186565at2"/>
<dbReference type="InterPro" id="IPR007235">
    <property type="entry name" value="Glyco_trans_28_C"/>
</dbReference>
<dbReference type="PATRIC" id="fig|1648404.4.peg.308"/>
<dbReference type="GO" id="GO:0006488">
    <property type="term" value="P:dolichol-linked oligosaccharide biosynthetic process"/>
    <property type="evidence" value="ECO:0007669"/>
    <property type="project" value="InterPro"/>
</dbReference>
<evidence type="ECO:0000313" key="2">
    <source>
        <dbReference type="EMBL" id="AKQ41000.1"/>
    </source>
</evidence>
<dbReference type="Pfam" id="PF04101">
    <property type="entry name" value="Glyco_tran_28_C"/>
    <property type="match status" value="1"/>
</dbReference>
<evidence type="ECO:0000313" key="3">
    <source>
        <dbReference type="Proteomes" id="UP000059113"/>
    </source>
</evidence>
<dbReference type="PANTHER" id="PTHR47043">
    <property type="entry name" value="UDP-N-ACETYLGLUCOSAMINE TRANSFERASE SUBUNIT ALG13"/>
    <property type="match status" value="1"/>
</dbReference>
<dbReference type="AlphaFoldDB" id="A0A0H4V920"/>
<dbReference type="Gene3D" id="3.40.50.2000">
    <property type="entry name" value="Glycogen Phosphorylase B"/>
    <property type="match status" value="2"/>
</dbReference>
<dbReference type="PANTHER" id="PTHR47043:SF1">
    <property type="entry name" value="UDP-N-ACETYLGLUCOSAMINE TRANSFERASE SUBUNIT ALG13"/>
    <property type="match status" value="1"/>
</dbReference>
<dbReference type="Proteomes" id="UP000059113">
    <property type="component" value="Chromosome"/>
</dbReference>
<protein>
    <submittedName>
        <fullName evidence="2">Exopolysaccharide biosynthesis protein, glycosyltransferase</fullName>
    </submittedName>
</protein>
<keyword evidence="2" id="KW-0808">Transferase</keyword>
<evidence type="ECO:0000259" key="1">
    <source>
        <dbReference type="Pfam" id="PF04101"/>
    </source>
</evidence>
<name>A0A0H4V920_9SPHN</name>
<dbReference type="KEGG" id="ery:CP97_01450"/>
<dbReference type="SUPFAM" id="SSF53756">
    <property type="entry name" value="UDP-Glycosyltransferase/glycogen phosphorylase"/>
    <property type="match status" value="1"/>
</dbReference>
<proteinExistence type="predicted"/>
<dbReference type="RefSeq" id="WP_082863675.1">
    <property type="nucleotide sequence ID" value="NZ_CP011310.1"/>
</dbReference>
<accession>A0A0H4V920</accession>
<reference evidence="3" key="2">
    <citation type="submission" date="2015-04" db="EMBL/GenBank/DDBJ databases">
        <title>The complete genome sequence of Erythrobacter sp. s21-N3.</title>
        <authorList>
            <person name="Zhuang L."/>
            <person name="Liu Y."/>
            <person name="Shao Z."/>
        </authorList>
    </citation>
    <scope>NUCLEOTIDE SEQUENCE [LARGE SCALE GENOMIC DNA]</scope>
    <source>
        <strain evidence="3">s21-N3</strain>
    </source>
</reference>
<dbReference type="STRING" id="1648404.CP97_01450"/>
<keyword evidence="3" id="KW-1185">Reference proteome</keyword>
<dbReference type="GO" id="GO:0016758">
    <property type="term" value="F:hexosyltransferase activity"/>
    <property type="evidence" value="ECO:0007669"/>
    <property type="project" value="InterPro"/>
</dbReference>
<dbReference type="NCBIfam" id="NF046028">
    <property type="entry name" value="GluronsyltaseWelK"/>
    <property type="match status" value="1"/>
</dbReference>
<gene>
    <name evidence="2" type="ORF">CP97_01450</name>
</gene>
<reference evidence="2 3" key="1">
    <citation type="journal article" date="2015" name="Int. J. Syst. Evol. Microbiol.">
        <title>Erythrobacter atlanticus sp. nov., a bacterium from ocean sediment able to degrade polycyclic aromatic hydrocarbons.</title>
        <authorList>
            <person name="Zhuang L."/>
            <person name="Liu Y."/>
            <person name="Wang L."/>
            <person name="Wang W."/>
            <person name="Shao Z."/>
        </authorList>
    </citation>
    <scope>NUCLEOTIDE SEQUENCE [LARGE SCALE GENOMIC DNA]</scope>
    <source>
        <strain evidence="3">s21-N3</strain>
    </source>
</reference>
<feature type="domain" description="Glycosyl transferase family 28 C-terminal" evidence="1">
    <location>
        <begin position="183"/>
        <end position="321"/>
    </location>
</feature>
<dbReference type="InterPro" id="IPR052474">
    <property type="entry name" value="UDP-GlcNAc_transferase"/>
</dbReference>